<proteinExistence type="predicted"/>
<dbReference type="Proteomes" id="UP000018211">
    <property type="component" value="Unassembled WGS sequence"/>
</dbReference>
<dbReference type="EMBL" id="CAOF01000114">
    <property type="protein sequence ID" value="CCO47160.1"/>
    <property type="molecule type" value="Genomic_DNA"/>
</dbReference>
<organism evidence="1 2">
    <name type="scientific">Vibrio nigripulchritudo SOn1</name>
    <dbReference type="NCBI Taxonomy" id="1238450"/>
    <lineage>
        <taxon>Bacteria</taxon>
        <taxon>Pseudomonadati</taxon>
        <taxon>Pseudomonadota</taxon>
        <taxon>Gammaproteobacteria</taxon>
        <taxon>Vibrionales</taxon>
        <taxon>Vibrionaceae</taxon>
        <taxon>Vibrio</taxon>
    </lineage>
</organism>
<name>A0AAV2VQZ8_9VIBR</name>
<accession>A0AAV2VQZ8</accession>
<dbReference type="AlphaFoldDB" id="A0AAV2VQZ8"/>
<evidence type="ECO:0000313" key="1">
    <source>
        <dbReference type="EMBL" id="CCO47160.1"/>
    </source>
</evidence>
<comment type="caution">
    <text evidence="1">The sequence shown here is derived from an EMBL/GenBank/DDBJ whole genome shotgun (WGS) entry which is preliminary data.</text>
</comment>
<sequence length="53" mass="6012">MSESQLILAEPSILRLLGYMIIHRTKVCAALMTQKCQFDAGFMMLLLPVLKML</sequence>
<protein>
    <submittedName>
        <fullName evidence="1">Uncharacterized protein</fullName>
    </submittedName>
</protein>
<gene>
    <name evidence="1" type="ORF">VIBNISOn1_240001</name>
</gene>
<reference evidence="1 2" key="1">
    <citation type="journal article" date="2013" name="ISME J.">
        <title>Comparative genomics of pathogenic lineages of Vibrio nigripulchritudo identifies virulence-associated traits.</title>
        <authorList>
            <person name="Goudenege D."/>
            <person name="Labreuche Y."/>
            <person name="Krin E."/>
            <person name="Ansquer D."/>
            <person name="Mangenot S."/>
            <person name="Calteau A."/>
            <person name="Medigue C."/>
            <person name="Mazel D."/>
            <person name="Polz M.F."/>
            <person name="Le Roux F."/>
        </authorList>
    </citation>
    <scope>NUCLEOTIDE SEQUENCE [LARGE SCALE GENOMIC DNA]</scope>
    <source>
        <strain evidence="1 2">SOn1</strain>
    </source>
</reference>
<evidence type="ECO:0000313" key="2">
    <source>
        <dbReference type="Proteomes" id="UP000018211"/>
    </source>
</evidence>